<gene>
    <name evidence="1" type="ORF">PXEA_LOCUS1938</name>
</gene>
<name>A0A448WCJ7_9PLAT</name>
<dbReference type="Proteomes" id="UP000784294">
    <property type="component" value="Unassembled WGS sequence"/>
</dbReference>
<comment type="caution">
    <text evidence="1">The sequence shown here is derived from an EMBL/GenBank/DDBJ whole genome shotgun (WGS) entry which is preliminary data.</text>
</comment>
<proteinExistence type="predicted"/>
<reference evidence="1" key="1">
    <citation type="submission" date="2018-11" db="EMBL/GenBank/DDBJ databases">
        <authorList>
            <consortium name="Pathogen Informatics"/>
        </authorList>
    </citation>
    <scope>NUCLEOTIDE SEQUENCE</scope>
</reference>
<dbReference type="AlphaFoldDB" id="A0A448WCJ7"/>
<evidence type="ECO:0000313" key="1">
    <source>
        <dbReference type="EMBL" id="VEL08498.1"/>
    </source>
</evidence>
<evidence type="ECO:0000313" key="2">
    <source>
        <dbReference type="Proteomes" id="UP000784294"/>
    </source>
</evidence>
<keyword evidence="2" id="KW-1185">Reference proteome</keyword>
<accession>A0A448WCJ7</accession>
<dbReference type="EMBL" id="CAAALY010004129">
    <property type="protein sequence ID" value="VEL08498.1"/>
    <property type="molecule type" value="Genomic_DNA"/>
</dbReference>
<organism evidence="1 2">
    <name type="scientific">Protopolystoma xenopodis</name>
    <dbReference type="NCBI Taxonomy" id="117903"/>
    <lineage>
        <taxon>Eukaryota</taxon>
        <taxon>Metazoa</taxon>
        <taxon>Spiralia</taxon>
        <taxon>Lophotrochozoa</taxon>
        <taxon>Platyhelminthes</taxon>
        <taxon>Monogenea</taxon>
        <taxon>Polyopisthocotylea</taxon>
        <taxon>Polystomatidea</taxon>
        <taxon>Polystomatidae</taxon>
        <taxon>Protopolystoma</taxon>
    </lineage>
</organism>
<sequence>MGSGDLFFLLETNDDRQSLTRGLRPHCIREMDKQLPPSSSRELGRRLALALRNETPSPSDSFAPSLQPSRPCRHATIHLSVLFGLPTSPRLALGKY</sequence>
<protein>
    <submittedName>
        <fullName evidence="1">Uncharacterized protein</fullName>
    </submittedName>
</protein>